<dbReference type="Proteomes" id="UP000724874">
    <property type="component" value="Unassembled WGS sequence"/>
</dbReference>
<keyword evidence="1" id="KW-0472">Membrane</keyword>
<evidence type="ECO:0000313" key="2">
    <source>
        <dbReference type="EMBL" id="KAF8873907.1"/>
    </source>
</evidence>
<evidence type="ECO:0000256" key="1">
    <source>
        <dbReference type="SAM" id="Phobius"/>
    </source>
</evidence>
<keyword evidence="1" id="KW-1133">Transmembrane helix</keyword>
<sequence length="159" mass="16646">MSDLLLRVAFQTFWLLPALTSSPPSSCSFPLHLQLPSSLLLLVTFLIFFSIVLLTCTVTAYYVTVFAIGFHAIVHMHHRERGRGEREIGITGKTIVAGVSTGVAGKGTYEGVGAGTGLEMTLASKGGTGSVSSTMGGKTSTKVNRDSGLALGIPGTSWV</sequence>
<name>A0A9P5N9K2_GYMJU</name>
<comment type="caution">
    <text evidence="2">The sequence shown here is derived from an EMBL/GenBank/DDBJ whole genome shotgun (WGS) entry which is preliminary data.</text>
</comment>
<keyword evidence="3" id="KW-1185">Reference proteome</keyword>
<evidence type="ECO:0000313" key="3">
    <source>
        <dbReference type="Proteomes" id="UP000724874"/>
    </source>
</evidence>
<keyword evidence="1" id="KW-0812">Transmembrane</keyword>
<dbReference type="EMBL" id="JADNYJ010000226">
    <property type="protein sequence ID" value="KAF8873907.1"/>
    <property type="molecule type" value="Genomic_DNA"/>
</dbReference>
<feature type="transmembrane region" description="Helical" evidence="1">
    <location>
        <begin position="43"/>
        <end position="74"/>
    </location>
</feature>
<gene>
    <name evidence="2" type="ORF">CPB84DRAFT_1753125</name>
</gene>
<proteinExistence type="predicted"/>
<protein>
    <submittedName>
        <fullName evidence="2">Uncharacterized protein</fullName>
    </submittedName>
</protein>
<dbReference type="AlphaFoldDB" id="A0A9P5N9K2"/>
<organism evidence="2 3">
    <name type="scientific">Gymnopilus junonius</name>
    <name type="common">Spectacular rustgill mushroom</name>
    <name type="synonym">Gymnopilus spectabilis subsp. junonius</name>
    <dbReference type="NCBI Taxonomy" id="109634"/>
    <lineage>
        <taxon>Eukaryota</taxon>
        <taxon>Fungi</taxon>
        <taxon>Dikarya</taxon>
        <taxon>Basidiomycota</taxon>
        <taxon>Agaricomycotina</taxon>
        <taxon>Agaricomycetes</taxon>
        <taxon>Agaricomycetidae</taxon>
        <taxon>Agaricales</taxon>
        <taxon>Agaricineae</taxon>
        <taxon>Hymenogastraceae</taxon>
        <taxon>Gymnopilus</taxon>
    </lineage>
</organism>
<accession>A0A9P5N9K2</accession>
<reference evidence="2" key="1">
    <citation type="submission" date="2020-11" db="EMBL/GenBank/DDBJ databases">
        <authorList>
            <consortium name="DOE Joint Genome Institute"/>
            <person name="Ahrendt S."/>
            <person name="Riley R."/>
            <person name="Andreopoulos W."/>
            <person name="LaButti K."/>
            <person name="Pangilinan J."/>
            <person name="Ruiz-duenas F.J."/>
            <person name="Barrasa J.M."/>
            <person name="Sanchez-Garcia M."/>
            <person name="Camarero S."/>
            <person name="Miyauchi S."/>
            <person name="Serrano A."/>
            <person name="Linde D."/>
            <person name="Babiker R."/>
            <person name="Drula E."/>
            <person name="Ayuso-Fernandez I."/>
            <person name="Pacheco R."/>
            <person name="Padilla G."/>
            <person name="Ferreira P."/>
            <person name="Barriuso J."/>
            <person name="Kellner H."/>
            <person name="Castanera R."/>
            <person name="Alfaro M."/>
            <person name="Ramirez L."/>
            <person name="Pisabarro A.G."/>
            <person name="Kuo A."/>
            <person name="Tritt A."/>
            <person name="Lipzen A."/>
            <person name="He G."/>
            <person name="Yan M."/>
            <person name="Ng V."/>
            <person name="Cullen D."/>
            <person name="Martin F."/>
            <person name="Rosso M.-N."/>
            <person name="Henrissat B."/>
            <person name="Hibbett D."/>
            <person name="Martinez A.T."/>
            <person name="Grigoriev I.V."/>
        </authorList>
    </citation>
    <scope>NUCLEOTIDE SEQUENCE</scope>
    <source>
        <strain evidence="2">AH 44721</strain>
    </source>
</reference>